<organism evidence="3 4">
    <name type="scientific">Terrimicrobium sacchariphilum</name>
    <dbReference type="NCBI Taxonomy" id="690879"/>
    <lineage>
        <taxon>Bacteria</taxon>
        <taxon>Pseudomonadati</taxon>
        <taxon>Verrucomicrobiota</taxon>
        <taxon>Terrimicrobiia</taxon>
        <taxon>Terrimicrobiales</taxon>
        <taxon>Terrimicrobiaceae</taxon>
        <taxon>Terrimicrobium</taxon>
    </lineage>
</organism>
<dbReference type="Pfam" id="PF03616">
    <property type="entry name" value="Glt_symporter"/>
    <property type="match status" value="1"/>
</dbReference>
<dbReference type="NCBIfam" id="TIGR00210">
    <property type="entry name" value="gltS"/>
    <property type="match status" value="1"/>
</dbReference>
<feature type="transmembrane region" description="Helical" evidence="1">
    <location>
        <begin position="6"/>
        <end position="22"/>
    </location>
</feature>
<dbReference type="STRING" id="690879.TSACC_3377"/>
<evidence type="ECO:0000313" key="3">
    <source>
        <dbReference type="EMBL" id="GAT35312.1"/>
    </source>
</evidence>
<proteinExistence type="inferred from homology"/>
<comment type="caution">
    <text evidence="3">The sequence shown here is derived from an EMBL/GenBank/DDBJ whole genome shotgun (WGS) entry which is preliminary data.</text>
</comment>
<keyword evidence="1" id="KW-0472">Membrane</keyword>
<feature type="transmembrane region" description="Helical" evidence="1">
    <location>
        <begin position="306"/>
        <end position="326"/>
    </location>
</feature>
<dbReference type="GO" id="GO:0015501">
    <property type="term" value="F:glutamate:sodium symporter activity"/>
    <property type="evidence" value="ECO:0007669"/>
    <property type="project" value="UniProtKB-UniRule"/>
</dbReference>
<keyword evidence="1" id="KW-0915">Sodium</keyword>
<dbReference type="FunCoup" id="A0A146GDT1">
    <property type="interactions" value="31"/>
</dbReference>
<dbReference type="PANTHER" id="PTHR36178:SF1">
    <property type="entry name" value="SODIUM_GLUTAMATE SYMPORTER"/>
    <property type="match status" value="1"/>
</dbReference>
<evidence type="ECO:0000256" key="2">
    <source>
        <dbReference type="NCBIfam" id="TIGR00210"/>
    </source>
</evidence>
<dbReference type="InParanoid" id="A0A146GDT1"/>
<feature type="transmembrane region" description="Helical" evidence="1">
    <location>
        <begin position="275"/>
        <end position="300"/>
    </location>
</feature>
<keyword evidence="1" id="KW-0769">Symport</keyword>
<comment type="subcellular location">
    <subcellularLocation>
        <location evidence="1">Cell membrane</location>
        <topology evidence="1">Multi-pass membrane protein</topology>
    </subcellularLocation>
</comment>
<dbReference type="Proteomes" id="UP000076023">
    <property type="component" value="Unassembled WGS sequence"/>
</dbReference>
<dbReference type="AlphaFoldDB" id="A0A146GDT1"/>
<feature type="transmembrane region" description="Helical" evidence="1">
    <location>
        <begin position="123"/>
        <end position="144"/>
    </location>
</feature>
<feature type="transmembrane region" description="Helical" evidence="1">
    <location>
        <begin position="211"/>
        <end position="228"/>
    </location>
</feature>
<feature type="transmembrane region" description="Helical" evidence="1">
    <location>
        <begin position="333"/>
        <end position="350"/>
    </location>
</feature>
<keyword evidence="1" id="KW-0739">Sodium transport</keyword>
<gene>
    <name evidence="3" type="ORF">TSACC_3377</name>
</gene>
<keyword evidence="1" id="KW-0406">Ion transport</keyword>
<dbReference type="RefSeq" id="WP_075081134.1">
    <property type="nucleotide sequence ID" value="NZ_BDCO01000003.1"/>
</dbReference>
<dbReference type="GO" id="GO:0005886">
    <property type="term" value="C:plasma membrane"/>
    <property type="evidence" value="ECO:0007669"/>
    <property type="project" value="UniProtKB-SubCell"/>
</dbReference>
<comment type="function">
    <text evidence="1">Catalyzes the sodium-dependent transport of glutamate.</text>
</comment>
<evidence type="ECO:0000313" key="4">
    <source>
        <dbReference type="Proteomes" id="UP000076023"/>
    </source>
</evidence>
<dbReference type="OrthoDB" id="4921038at2"/>
<keyword evidence="1" id="KW-0812">Transmembrane</keyword>
<keyword evidence="1" id="KW-0813">Transport</keyword>
<keyword evidence="4" id="KW-1185">Reference proteome</keyword>
<dbReference type="InterPro" id="IPR004445">
    <property type="entry name" value="GltS"/>
</dbReference>
<dbReference type="PANTHER" id="PTHR36178">
    <property type="entry name" value="SLR0625 PROTEIN"/>
    <property type="match status" value="1"/>
</dbReference>
<dbReference type="GO" id="GO:0015813">
    <property type="term" value="P:L-glutamate transmembrane transport"/>
    <property type="evidence" value="ECO:0007669"/>
    <property type="project" value="UniProtKB-UniRule"/>
</dbReference>
<name>A0A146GDT1_TERSA</name>
<feature type="transmembrane region" description="Helical" evidence="1">
    <location>
        <begin position="370"/>
        <end position="394"/>
    </location>
</feature>
<reference evidence="4" key="1">
    <citation type="journal article" date="2017" name="Genome Announc.">
        <title>Draft Genome Sequence of Terrimicrobium sacchariphilum NM-5T, a Facultative Anaerobic Soil Bacterium of the Class Spartobacteria.</title>
        <authorList>
            <person name="Qiu Y.L."/>
            <person name="Tourlousse D.M."/>
            <person name="Matsuura N."/>
            <person name="Ohashi A."/>
            <person name="Sekiguchi Y."/>
        </authorList>
    </citation>
    <scope>NUCLEOTIDE SEQUENCE [LARGE SCALE GENOMIC DNA]</scope>
    <source>
        <strain evidence="4">NM-5</strain>
    </source>
</reference>
<evidence type="ECO:0000256" key="1">
    <source>
        <dbReference type="HAMAP-Rule" id="MF_02062"/>
    </source>
</evidence>
<dbReference type="HAMAP" id="MF_02062">
    <property type="entry name" value="GltS"/>
    <property type="match status" value="1"/>
</dbReference>
<keyword evidence="1" id="KW-0029">Amino-acid transport</keyword>
<comment type="similarity">
    <text evidence="1">Belongs to the glutamate:Na(+) symporter (ESS) (TC 2.A.27) family.</text>
</comment>
<sequence length="398" mass="42527">MQIDSFTTFNLAIIVLALGKWLTRKFSILREFNIPEPVTSGLLVCLITAVLHVVAGVQIGFNLATRDFLLLYFFASIGLNSDFKTLLSGGKPLIILVVVTLIFMFLQNFVGVGVASLMGQNPLVGIVGGSVSLLGGHGTTIAWAPTFVSEHGIANATEIGIACATVGLVLSSLMGGPIARMLITKNKLQPAKITQPDIGVTHDKKTDEIDYFGFLRTLFWLNISLALGKLIQDGLGYLDISLPLFVCSLFGAIILTNTVPRIFKGSPWPAGSRSLALISDVSLGVFLAMSLMSLQLWTIASLAGPLLAMLAAQFILAFLFAIFVIFRVMGKDYEAAVISAGFGGISLGATPTAMANMTAVAQKYGQAHKAFVIVPLVSGFFVDISNAVVINQFISWFR</sequence>
<feature type="transmembrane region" description="Helical" evidence="1">
    <location>
        <begin position="240"/>
        <end position="263"/>
    </location>
</feature>
<dbReference type="EMBL" id="BDCO01000003">
    <property type="protein sequence ID" value="GAT35312.1"/>
    <property type="molecule type" value="Genomic_DNA"/>
</dbReference>
<feature type="transmembrane region" description="Helical" evidence="1">
    <location>
        <begin position="93"/>
        <end position="116"/>
    </location>
</feature>
<protein>
    <recommendedName>
        <fullName evidence="1 2">Sodium/glutamate symporter</fullName>
    </recommendedName>
</protein>
<feature type="transmembrane region" description="Helical" evidence="1">
    <location>
        <begin position="42"/>
        <end position="61"/>
    </location>
</feature>
<accession>A0A146GDT1</accession>
<keyword evidence="1" id="KW-1003">Cell membrane</keyword>
<keyword evidence="1" id="KW-1133">Transmembrane helix</keyword>
<feature type="transmembrane region" description="Helical" evidence="1">
    <location>
        <begin position="159"/>
        <end position="183"/>
    </location>
</feature>